<keyword evidence="7" id="KW-0449">Lipoprotein</keyword>
<evidence type="ECO:0000256" key="1">
    <source>
        <dbReference type="ARBA" id="ARBA00004635"/>
    </source>
</evidence>
<accession>A0A410MEJ4</accession>
<keyword evidence="5" id="KW-0472">Membrane</keyword>
<dbReference type="AlphaFoldDB" id="A0A410MEJ4"/>
<comment type="similarity">
    <text evidence="2">Belongs to the GerABKC lipoprotein family.</text>
</comment>
<organism evidence="10 11">
    <name type="scientific">Halobacillus litoralis</name>
    <dbReference type="NCBI Taxonomy" id="45668"/>
    <lineage>
        <taxon>Bacteria</taxon>
        <taxon>Bacillati</taxon>
        <taxon>Bacillota</taxon>
        <taxon>Bacilli</taxon>
        <taxon>Bacillales</taxon>
        <taxon>Bacillaceae</taxon>
        <taxon>Halobacillus</taxon>
    </lineage>
</organism>
<reference evidence="10 11" key="1">
    <citation type="submission" date="2018-01" db="EMBL/GenBank/DDBJ databases">
        <title>The whole genome sequencing and assembly of Halobacillus litoralis ERB031 strain.</title>
        <authorList>
            <person name="Lee S.-J."/>
            <person name="Park M.-K."/>
            <person name="Kim J.-Y."/>
            <person name="Lee Y.-J."/>
            <person name="Yi H."/>
            <person name="Bahn Y.-S."/>
            <person name="Kim J.F."/>
            <person name="Lee D.-W."/>
        </authorList>
    </citation>
    <scope>NUCLEOTIDE SEQUENCE [LARGE SCALE GENOMIC DNA]</scope>
    <source>
        <strain evidence="10 11">ERB 031</strain>
    </source>
</reference>
<evidence type="ECO:0000259" key="9">
    <source>
        <dbReference type="Pfam" id="PF25198"/>
    </source>
</evidence>
<dbReference type="Pfam" id="PF05504">
    <property type="entry name" value="Spore_GerAC"/>
    <property type="match status" value="1"/>
</dbReference>
<comment type="subcellular location">
    <subcellularLocation>
        <location evidence="1">Membrane</location>
        <topology evidence="1">Lipid-anchor</topology>
    </subcellularLocation>
</comment>
<dbReference type="InterPro" id="IPR046953">
    <property type="entry name" value="Spore_GerAC-like_C"/>
</dbReference>
<evidence type="ECO:0000313" key="10">
    <source>
        <dbReference type="EMBL" id="QAS53117.1"/>
    </source>
</evidence>
<dbReference type="RefSeq" id="WP_128525395.1">
    <property type="nucleotide sequence ID" value="NZ_CANLVY010000001.1"/>
</dbReference>
<feature type="domain" description="Spore germination protein N-terminal" evidence="9">
    <location>
        <begin position="26"/>
        <end position="198"/>
    </location>
</feature>
<dbReference type="Pfam" id="PF25198">
    <property type="entry name" value="Spore_GerAC_N"/>
    <property type="match status" value="1"/>
</dbReference>
<evidence type="ECO:0000256" key="5">
    <source>
        <dbReference type="ARBA" id="ARBA00023136"/>
    </source>
</evidence>
<evidence type="ECO:0000256" key="3">
    <source>
        <dbReference type="ARBA" id="ARBA00022544"/>
    </source>
</evidence>
<dbReference type="GO" id="GO:0016020">
    <property type="term" value="C:membrane"/>
    <property type="evidence" value="ECO:0007669"/>
    <property type="project" value="UniProtKB-SubCell"/>
</dbReference>
<proteinExistence type="inferred from homology"/>
<dbReference type="PROSITE" id="PS51257">
    <property type="entry name" value="PROKAR_LIPOPROTEIN"/>
    <property type="match status" value="1"/>
</dbReference>
<evidence type="ECO:0000313" key="11">
    <source>
        <dbReference type="Proteomes" id="UP000287756"/>
    </source>
</evidence>
<evidence type="ECO:0000256" key="4">
    <source>
        <dbReference type="ARBA" id="ARBA00022729"/>
    </source>
</evidence>
<keyword evidence="6" id="KW-0564">Palmitate</keyword>
<dbReference type="InterPro" id="IPR008844">
    <property type="entry name" value="Spore_GerAC-like"/>
</dbReference>
<evidence type="ECO:0000259" key="8">
    <source>
        <dbReference type="Pfam" id="PF05504"/>
    </source>
</evidence>
<dbReference type="KEGG" id="hli:HLI_13440"/>
<dbReference type="Proteomes" id="UP000287756">
    <property type="component" value="Chromosome"/>
</dbReference>
<evidence type="ECO:0000256" key="7">
    <source>
        <dbReference type="ARBA" id="ARBA00023288"/>
    </source>
</evidence>
<dbReference type="Gene3D" id="6.20.190.10">
    <property type="entry name" value="Nutrient germinant receptor protein C, domain 1"/>
    <property type="match status" value="1"/>
</dbReference>
<dbReference type="NCBIfam" id="TIGR02887">
    <property type="entry name" value="spore_ger_x_C"/>
    <property type="match status" value="1"/>
</dbReference>
<dbReference type="OrthoDB" id="9816067at2"/>
<protein>
    <submittedName>
        <fullName evidence="10">Ger(X)C family spore germination protein</fullName>
    </submittedName>
</protein>
<dbReference type="EMBL" id="CP026118">
    <property type="protein sequence ID" value="QAS53117.1"/>
    <property type="molecule type" value="Genomic_DNA"/>
</dbReference>
<feature type="domain" description="Spore germination GerAC-like C-terminal" evidence="8">
    <location>
        <begin position="228"/>
        <end position="390"/>
    </location>
</feature>
<dbReference type="PANTHER" id="PTHR35789:SF1">
    <property type="entry name" value="SPORE GERMINATION PROTEIN B3"/>
    <property type="match status" value="1"/>
</dbReference>
<dbReference type="PANTHER" id="PTHR35789">
    <property type="entry name" value="SPORE GERMINATION PROTEIN B3"/>
    <property type="match status" value="1"/>
</dbReference>
<dbReference type="InterPro" id="IPR057336">
    <property type="entry name" value="GerAC_N"/>
</dbReference>
<evidence type="ECO:0000256" key="6">
    <source>
        <dbReference type="ARBA" id="ARBA00023139"/>
    </source>
</evidence>
<gene>
    <name evidence="10" type="ORF">HLI_13440</name>
</gene>
<name>A0A410MEJ4_9BACI</name>
<keyword evidence="3" id="KW-0309">Germination</keyword>
<dbReference type="InterPro" id="IPR038501">
    <property type="entry name" value="Spore_GerAC_C_sf"/>
</dbReference>
<keyword evidence="4" id="KW-0732">Signal</keyword>
<dbReference type="GO" id="GO:0009847">
    <property type="term" value="P:spore germination"/>
    <property type="evidence" value="ECO:0007669"/>
    <property type="project" value="InterPro"/>
</dbReference>
<evidence type="ECO:0000256" key="2">
    <source>
        <dbReference type="ARBA" id="ARBA00007886"/>
    </source>
</evidence>
<sequence length="400" mass="44430">MVLKMTTPAKIIIIVTSLLLLTGCWNSKELDELGLVVALGVDKSEDGKYELTTQVINPSEIATDAPTARPPVSIYKSRGDSLFEAFRHMTEKSPRKMYLSQLRLLVIGKTLAEEGMMPSLDIFYRNHEFRTAFYVAIAKNTSPEELLSVLTPYEKIPANKLMRSLESVESNLGSSKAVTIDVLISQIRSKGQHPVLPGLLIDGDAEIGATRENVESIDAPTKLIINHLAVFKKDQLVGWLAKEASQGYNYITGNVKSTVITHPCKDEGVANVEIIRTQASKKANFKGGQPSISVELDVEGDVGELDCPLDLSKAESIQKINVQAEKEIKRLMETSVKTAQDEFGSDIFGFGNVINRTDPRYWKTVEKDWDNQFKDLKVDFQVKVKIRRKGNSTQPVSKES</sequence>
<dbReference type="Gene3D" id="3.30.300.210">
    <property type="entry name" value="Nutrient germinant receptor protein C, domain 3"/>
    <property type="match status" value="1"/>
</dbReference>